<dbReference type="InterPro" id="IPR052748">
    <property type="entry name" value="ISR_Activator"/>
</dbReference>
<sequence>MMKKYLWLLLSVAIVACSSTAQNNQKEQAKAVFDQAVAIYQQKNYTQALPLFAQASEMGHIKANRYIGLSYLNGTGVAKDVNKAFEQFSFAAERGDVTSKYWLGYCYENGLGTPKEMTKAVYWYQQAAKRTDHIGEPAREALKRLGYH</sequence>
<dbReference type="InterPro" id="IPR011990">
    <property type="entry name" value="TPR-like_helical_dom_sf"/>
</dbReference>
<organism evidence="2 3">
    <name type="scientific">[Actinobacillus] rossii</name>
    <dbReference type="NCBI Taxonomy" id="123820"/>
    <lineage>
        <taxon>Bacteria</taxon>
        <taxon>Pseudomonadati</taxon>
        <taxon>Pseudomonadota</taxon>
        <taxon>Gammaproteobacteria</taxon>
        <taxon>Pasteurellales</taxon>
        <taxon>Pasteurellaceae</taxon>
    </lineage>
</organism>
<feature type="signal peptide" evidence="1">
    <location>
        <begin position="1"/>
        <end position="21"/>
    </location>
</feature>
<name>A0A380TNJ5_9PAST</name>
<dbReference type="Proteomes" id="UP000254649">
    <property type="component" value="Unassembled WGS sequence"/>
</dbReference>
<accession>A0A380TNJ5</accession>
<evidence type="ECO:0000313" key="3">
    <source>
        <dbReference type="Proteomes" id="UP000254649"/>
    </source>
</evidence>
<feature type="chain" id="PRO_5016764561" evidence="1">
    <location>
        <begin position="22"/>
        <end position="148"/>
    </location>
</feature>
<dbReference type="SUPFAM" id="SSF81901">
    <property type="entry name" value="HCP-like"/>
    <property type="match status" value="1"/>
</dbReference>
<dbReference type="PROSITE" id="PS51257">
    <property type="entry name" value="PROKAR_LIPOPROTEIN"/>
    <property type="match status" value="1"/>
</dbReference>
<protein>
    <submittedName>
        <fullName evidence="2">Beta-lactamase hcpA</fullName>
        <ecNumber evidence="2">3.5.2.6</ecNumber>
    </submittedName>
</protein>
<evidence type="ECO:0000256" key="1">
    <source>
        <dbReference type="SAM" id="SignalP"/>
    </source>
</evidence>
<keyword evidence="3" id="KW-1185">Reference proteome</keyword>
<dbReference type="GO" id="GO:0008800">
    <property type="term" value="F:beta-lactamase activity"/>
    <property type="evidence" value="ECO:0007669"/>
    <property type="project" value="UniProtKB-EC"/>
</dbReference>
<dbReference type="Gene3D" id="1.25.40.10">
    <property type="entry name" value="Tetratricopeptide repeat domain"/>
    <property type="match status" value="1"/>
</dbReference>
<keyword evidence="1" id="KW-0732">Signal</keyword>
<proteinExistence type="predicted"/>
<dbReference type="SMART" id="SM00671">
    <property type="entry name" value="SEL1"/>
    <property type="match status" value="3"/>
</dbReference>
<gene>
    <name evidence="2" type="primary">hcpA_1</name>
    <name evidence="2" type="ORF">NCTC10801_00161</name>
</gene>
<evidence type="ECO:0000313" key="2">
    <source>
        <dbReference type="EMBL" id="SUT87393.1"/>
    </source>
</evidence>
<dbReference type="AlphaFoldDB" id="A0A380TNJ5"/>
<keyword evidence="2" id="KW-0378">Hydrolase</keyword>
<dbReference type="PANTHER" id="PTHR45011">
    <property type="entry name" value="DAP3-BINDING CELL DEATH ENHANCER 1"/>
    <property type="match status" value="1"/>
</dbReference>
<dbReference type="EMBL" id="UFRQ01000003">
    <property type="protein sequence ID" value="SUT87393.1"/>
    <property type="molecule type" value="Genomic_DNA"/>
</dbReference>
<dbReference type="EC" id="3.5.2.6" evidence="2"/>
<dbReference type="Pfam" id="PF08238">
    <property type="entry name" value="Sel1"/>
    <property type="match status" value="3"/>
</dbReference>
<dbReference type="InterPro" id="IPR006597">
    <property type="entry name" value="Sel1-like"/>
</dbReference>
<dbReference type="PANTHER" id="PTHR45011:SF1">
    <property type="entry name" value="DAP3-BINDING CELL DEATH ENHANCER 1"/>
    <property type="match status" value="1"/>
</dbReference>
<reference evidence="2 3" key="1">
    <citation type="submission" date="2018-06" db="EMBL/GenBank/DDBJ databases">
        <authorList>
            <consortium name="Pathogen Informatics"/>
            <person name="Doyle S."/>
        </authorList>
    </citation>
    <scope>NUCLEOTIDE SEQUENCE [LARGE SCALE GENOMIC DNA]</scope>
    <source>
        <strain evidence="2 3">NCTC10801</strain>
    </source>
</reference>